<keyword evidence="4" id="KW-0949">S-adenosyl-L-methionine</keyword>
<dbReference type="InterPro" id="IPR034466">
    <property type="entry name" value="Methyltransferase_Class_B"/>
</dbReference>
<keyword evidence="3" id="KW-0808">Transferase</keyword>
<evidence type="ECO:0000256" key="1">
    <source>
        <dbReference type="ARBA" id="ARBA00001966"/>
    </source>
</evidence>
<dbReference type="PANTHER" id="PTHR43409:SF7">
    <property type="entry name" value="BLL1977 PROTEIN"/>
    <property type="match status" value="1"/>
</dbReference>
<name>A0A2P5P5E3_9CHLR</name>
<evidence type="ECO:0000256" key="5">
    <source>
        <dbReference type="ARBA" id="ARBA00022723"/>
    </source>
</evidence>
<dbReference type="GO" id="GO:0005829">
    <property type="term" value="C:cytosol"/>
    <property type="evidence" value="ECO:0007669"/>
    <property type="project" value="TreeGrafter"/>
</dbReference>
<dbReference type="GO" id="GO:0031419">
    <property type="term" value="F:cobalamin binding"/>
    <property type="evidence" value="ECO:0007669"/>
    <property type="project" value="InterPro"/>
</dbReference>
<organism evidence="10 11">
    <name type="scientific">Dehalogenimonas etheniformans</name>
    <dbReference type="NCBI Taxonomy" id="1536648"/>
    <lineage>
        <taxon>Bacteria</taxon>
        <taxon>Bacillati</taxon>
        <taxon>Chloroflexota</taxon>
        <taxon>Dehalococcoidia</taxon>
        <taxon>Dehalococcoidales</taxon>
        <taxon>Dehalococcoidaceae</taxon>
        <taxon>Dehalogenimonas</taxon>
    </lineage>
</organism>
<evidence type="ECO:0000259" key="9">
    <source>
        <dbReference type="PROSITE" id="PS51918"/>
    </source>
</evidence>
<proteinExistence type="predicted"/>
<dbReference type="Proteomes" id="UP000235653">
    <property type="component" value="Unassembled WGS sequence"/>
</dbReference>
<keyword evidence="6" id="KW-0408">Iron</keyword>
<keyword evidence="11" id="KW-1185">Reference proteome</keyword>
<comment type="cofactor">
    <cofactor evidence="1">
        <name>[4Fe-4S] cluster</name>
        <dbReference type="ChEBI" id="CHEBI:49883"/>
    </cofactor>
</comment>
<dbReference type="GO" id="GO:0046872">
    <property type="term" value="F:metal ion binding"/>
    <property type="evidence" value="ECO:0007669"/>
    <property type="project" value="UniProtKB-KW"/>
</dbReference>
<dbReference type="GO" id="GO:0003824">
    <property type="term" value="F:catalytic activity"/>
    <property type="evidence" value="ECO:0007669"/>
    <property type="project" value="InterPro"/>
</dbReference>
<comment type="caution">
    <text evidence="10">The sequence shown here is derived from an EMBL/GenBank/DDBJ whole genome shotgun (WGS) entry which is preliminary data.</text>
</comment>
<gene>
    <name evidence="10" type="ORF">JP09_009300</name>
</gene>
<dbReference type="CDD" id="cd02068">
    <property type="entry name" value="radical_SAM_B12_BD"/>
    <property type="match status" value="1"/>
</dbReference>
<keyword evidence="5" id="KW-0479">Metal-binding</keyword>
<dbReference type="GO" id="GO:0051539">
    <property type="term" value="F:4 iron, 4 sulfur cluster binding"/>
    <property type="evidence" value="ECO:0007669"/>
    <property type="project" value="UniProtKB-KW"/>
</dbReference>
<protein>
    <submittedName>
        <fullName evidence="10">Radical SAM protein</fullName>
    </submittedName>
</protein>
<dbReference type="AlphaFoldDB" id="A0A2P5P5E3"/>
<dbReference type="InterPro" id="IPR025274">
    <property type="entry name" value="DUF4070"/>
</dbReference>
<keyword evidence="7" id="KW-0411">Iron-sulfur</keyword>
<dbReference type="SFLD" id="SFLDS00029">
    <property type="entry name" value="Radical_SAM"/>
    <property type="match status" value="1"/>
</dbReference>
<dbReference type="EMBL" id="JQAN02000012">
    <property type="protein sequence ID" value="PPD57513.1"/>
    <property type="molecule type" value="Genomic_DNA"/>
</dbReference>
<evidence type="ECO:0000259" key="8">
    <source>
        <dbReference type="PROSITE" id="PS51332"/>
    </source>
</evidence>
<reference evidence="10 11" key="1">
    <citation type="journal article" date="2017" name="ISME J.">
        <title>Grape pomace compost harbors organohalide-respiring Dehalogenimonas species with novel reductive dehalogenase genes.</title>
        <authorList>
            <person name="Yang Y."/>
            <person name="Higgins S.A."/>
            <person name="Yan J."/>
            <person name="Simsir B."/>
            <person name="Chourey K."/>
            <person name="Iyer R."/>
            <person name="Hettich R.L."/>
            <person name="Baldwin B."/>
            <person name="Ogles D.M."/>
            <person name="Loffler F.E."/>
        </authorList>
    </citation>
    <scope>NUCLEOTIDE SEQUENCE [LARGE SCALE GENOMIC DNA]</scope>
    <source>
        <strain evidence="10 11">GP</strain>
    </source>
</reference>
<dbReference type="Gene3D" id="3.80.30.20">
    <property type="entry name" value="tm_1862 like domain"/>
    <property type="match status" value="1"/>
</dbReference>
<dbReference type="Pfam" id="PF02310">
    <property type="entry name" value="B12-binding"/>
    <property type="match status" value="1"/>
</dbReference>
<evidence type="ECO:0000313" key="11">
    <source>
        <dbReference type="Proteomes" id="UP000235653"/>
    </source>
</evidence>
<dbReference type="CDD" id="cd01335">
    <property type="entry name" value="Radical_SAM"/>
    <property type="match status" value="1"/>
</dbReference>
<dbReference type="Pfam" id="PF13282">
    <property type="entry name" value="DUF4070"/>
    <property type="match status" value="1"/>
</dbReference>
<evidence type="ECO:0000256" key="4">
    <source>
        <dbReference type="ARBA" id="ARBA00022691"/>
    </source>
</evidence>
<dbReference type="InterPro" id="IPR007197">
    <property type="entry name" value="rSAM"/>
</dbReference>
<dbReference type="PROSITE" id="PS51332">
    <property type="entry name" value="B12_BINDING"/>
    <property type="match status" value="1"/>
</dbReference>
<keyword evidence="2" id="KW-0489">Methyltransferase</keyword>
<dbReference type="SFLD" id="SFLDG01082">
    <property type="entry name" value="B12-binding_domain_containing"/>
    <property type="match status" value="1"/>
</dbReference>
<dbReference type="InterPro" id="IPR023404">
    <property type="entry name" value="rSAM_horseshoe"/>
</dbReference>
<evidence type="ECO:0000256" key="7">
    <source>
        <dbReference type="ARBA" id="ARBA00023014"/>
    </source>
</evidence>
<dbReference type="RefSeq" id="WP_102331704.1">
    <property type="nucleotide sequence ID" value="NZ_CP058566.2"/>
</dbReference>
<evidence type="ECO:0000313" key="10">
    <source>
        <dbReference type="EMBL" id="PPD57513.1"/>
    </source>
</evidence>
<dbReference type="PANTHER" id="PTHR43409">
    <property type="entry name" value="ANAEROBIC MAGNESIUM-PROTOPORPHYRIN IX MONOMETHYL ESTER CYCLASE-RELATED"/>
    <property type="match status" value="1"/>
</dbReference>
<dbReference type="InterPro" id="IPR058240">
    <property type="entry name" value="rSAM_sf"/>
</dbReference>
<dbReference type="Pfam" id="PF04055">
    <property type="entry name" value="Radical_SAM"/>
    <property type="match status" value="1"/>
</dbReference>
<sequence>MKIGLLALCGAQVRTRRIAELGVTLPGFVSRGKLIASLPNLGLLTIAALTPKDIEVEYIEITEGAQHQINRTYDLVGISTCSAQVFEAYELADRYRQNGIRVVIGGLHATALPDEAAGHADAVVIGEGEPVWPELINDFRRDKLKQFYRAEAPFDLAKSPLPRFDFLDRNKHNRITVQTSRGCPHDCDFCAASKTLGPYRKKPIDLVVKEIKEIQKYWPHPFIEFADDNTFVDKAWSKELLKAITPLGIKWFTETDISVAEDDELLALLRPSGCHQLLVGFESILEGNLNGIDRNNWKLKRFSSYISTIKKIQSYGISLDGCFILGLEHDTKDAFRETRDFIETSGLLEAQITVMTPFPGTRLYEKLKTEKRLLKESAWDRCTLFDINFLPKNMTPEQLEEGMIWLGSQIYSEEALAGRKNHYKNIIRDIHTA</sequence>
<dbReference type="SMART" id="SM00729">
    <property type="entry name" value="Elp3"/>
    <property type="match status" value="1"/>
</dbReference>
<feature type="domain" description="B12-binding" evidence="8">
    <location>
        <begin position="13"/>
        <end position="146"/>
    </location>
</feature>
<accession>A0A2P5P5E3</accession>
<feature type="domain" description="Radical SAM core" evidence="9">
    <location>
        <begin position="169"/>
        <end position="392"/>
    </location>
</feature>
<evidence type="ECO:0000256" key="6">
    <source>
        <dbReference type="ARBA" id="ARBA00023004"/>
    </source>
</evidence>
<dbReference type="InterPro" id="IPR006638">
    <property type="entry name" value="Elp3/MiaA/NifB-like_rSAM"/>
</dbReference>
<dbReference type="InterPro" id="IPR051198">
    <property type="entry name" value="BchE-like"/>
</dbReference>
<evidence type="ECO:0000256" key="2">
    <source>
        <dbReference type="ARBA" id="ARBA00022603"/>
    </source>
</evidence>
<dbReference type="Gene3D" id="3.40.50.280">
    <property type="entry name" value="Cobalamin-binding domain"/>
    <property type="match status" value="1"/>
</dbReference>
<dbReference type="InterPro" id="IPR006158">
    <property type="entry name" value="Cobalamin-bd"/>
</dbReference>
<evidence type="ECO:0000256" key="3">
    <source>
        <dbReference type="ARBA" id="ARBA00022679"/>
    </source>
</evidence>
<dbReference type="PROSITE" id="PS51918">
    <property type="entry name" value="RADICAL_SAM"/>
    <property type="match status" value="1"/>
</dbReference>
<dbReference type="OrthoDB" id="9801424at2"/>
<dbReference type="SFLD" id="SFLDG01123">
    <property type="entry name" value="methyltransferase_(Class_B)"/>
    <property type="match status" value="1"/>
</dbReference>
<dbReference type="SUPFAM" id="SSF102114">
    <property type="entry name" value="Radical SAM enzymes"/>
    <property type="match status" value="1"/>
</dbReference>